<accession>A0A5S6QI03</accession>
<dbReference type="GO" id="GO:0030915">
    <property type="term" value="C:Smc5-Smc6 complex"/>
    <property type="evidence" value="ECO:0007669"/>
    <property type="project" value="InterPro"/>
</dbReference>
<evidence type="ECO:0000256" key="12">
    <source>
        <dbReference type="ARBA" id="ARBA00032533"/>
    </source>
</evidence>
<evidence type="ECO:0000256" key="2">
    <source>
        <dbReference type="ARBA" id="ARBA00004718"/>
    </source>
</evidence>
<dbReference type="InterPro" id="IPR013083">
    <property type="entry name" value="Znf_RING/FYVE/PHD"/>
</dbReference>
<evidence type="ECO:0000256" key="9">
    <source>
        <dbReference type="ARBA" id="ARBA00022833"/>
    </source>
</evidence>
<dbReference type="PANTHER" id="PTHR21330:SF1">
    <property type="entry name" value="E3 SUMO-PROTEIN LIGASE NSE2"/>
    <property type="match status" value="1"/>
</dbReference>
<dbReference type="GO" id="GO:0016925">
    <property type="term" value="P:protein sumoylation"/>
    <property type="evidence" value="ECO:0007669"/>
    <property type="project" value="UniProtKB-UniPathway"/>
</dbReference>
<evidence type="ECO:0000259" key="14">
    <source>
        <dbReference type="PROSITE" id="PS51044"/>
    </source>
</evidence>
<keyword evidence="8" id="KW-0833">Ubl conjugation pathway</keyword>
<evidence type="ECO:0000256" key="3">
    <source>
        <dbReference type="ARBA" id="ARBA00008212"/>
    </source>
</evidence>
<dbReference type="CDD" id="cd16651">
    <property type="entry name" value="SPL-RING_NSE2"/>
    <property type="match status" value="1"/>
</dbReference>
<dbReference type="WBParaSite" id="TMUE_2000006823.2">
    <property type="protein sequence ID" value="TMUE_2000006823.2"/>
    <property type="gene ID" value="WBGene00286280"/>
</dbReference>
<evidence type="ECO:0000256" key="6">
    <source>
        <dbReference type="ARBA" id="ARBA00022723"/>
    </source>
</evidence>
<evidence type="ECO:0000256" key="13">
    <source>
        <dbReference type="PROSITE-ProRule" id="PRU00452"/>
    </source>
</evidence>
<keyword evidence="15" id="KW-1185">Reference proteome</keyword>
<evidence type="ECO:0000256" key="4">
    <source>
        <dbReference type="ARBA" id="ARBA00020923"/>
    </source>
</evidence>
<name>A0A5S6QI03_TRIMR</name>
<evidence type="ECO:0000256" key="8">
    <source>
        <dbReference type="ARBA" id="ARBA00022786"/>
    </source>
</evidence>
<evidence type="ECO:0000256" key="10">
    <source>
        <dbReference type="ARBA" id="ARBA00023242"/>
    </source>
</evidence>
<sequence>MSQSSKSRRFHCSKGSAEFTSLLTELSDASRSLLTEIQLTCEFFLGENSYKAEQDYLNELGNLLSSALLVNQKITADKRSVQSMNEAAGCLERMQELMDTYPTVLAQSEDPTRTKEYARFIEVCQQLQRQTSASSEVSATVRLIDPITKKPIVNPVRNIHCGHVYEKEAIVSLLQMSKQPLKCVCLGCPNKRALRLEDLKPLSS</sequence>
<reference evidence="15" key="2">
    <citation type="submission" date="2014-03" db="EMBL/GenBank/DDBJ databases">
        <title>The whipworm genome and dual-species transcriptomics of an intimate host-pathogen interaction.</title>
        <authorList>
            <person name="Foth B.J."/>
            <person name="Tsai I.J."/>
            <person name="Reid A.J."/>
            <person name="Bancroft A.J."/>
            <person name="Nichol S."/>
            <person name="Tracey A."/>
            <person name="Holroyd N."/>
            <person name="Cotton J.A."/>
            <person name="Stanley E.J."/>
            <person name="Zarowiecki M."/>
            <person name="Liu J.Z."/>
            <person name="Huckvale T."/>
            <person name="Cooper P.J."/>
            <person name="Grencis R.K."/>
            <person name="Berriman M."/>
        </authorList>
    </citation>
    <scope>NUCLEOTIDE SEQUENCE [LARGE SCALE GENOMIC DNA]</scope>
    <source>
        <strain evidence="15">Edinburgh</strain>
    </source>
</reference>
<reference evidence="15" key="1">
    <citation type="submission" date="2013-11" db="EMBL/GenBank/DDBJ databases">
        <authorList>
            <person name="Aslett M."/>
        </authorList>
    </citation>
    <scope>NUCLEOTIDE SEQUENCE [LARGE SCALE GENOMIC DNA]</scope>
    <source>
        <strain evidence="15">Edinburgh</strain>
    </source>
</reference>
<dbReference type="SUPFAM" id="SSF57850">
    <property type="entry name" value="RING/U-box"/>
    <property type="match status" value="1"/>
</dbReference>
<organism evidence="15 16">
    <name type="scientific">Trichuris muris</name>
    <name type="common">Mouse whipworm</name>
    <dbReference type="NCBI Taxonomy" id="70415"/>
    <lineage>
        <taxon>Eukaryota</taxon>
        <taxon>Metazoa</taxon>
        <taxon>Ecdysozoa</taxon>
        <taxon>Nematoda</taxon>
        <taxon>Enoplea</taxon>
        <taxon>Dorylaimia</taxon>
        <taxon>Trichinellida</taxon>
        <taxon>Trichuridae</taxon>
        <taxon>Trichuris</taxon>
    </lineage>
</organism>
<dbReference type="InterPro" id="IPR004181">
    <property type="entry name" value="Znf_MIZ"/>
</dbReference>
<comment type="pathway">
    <text evidence="2">Protein modification; protein sumoylation.</text>
</comment>
<evidence type="ECO:0000256" key="7">
    <source>
        <dbReference type="ARBA" id="ARBA00022771"/>
    </source>
</evidence>
<dbReference type="Proteomes" id="UP000046395">
    <property type="component" value="Unassembled WGS sequence"/>
</dbReference>
<dbReference type="PANTHER" id="PTHR21330">
    <property type="entry name" value="E3 SUMO-PROTEIN LIGASE NSE2"/>
    <property type="match status" value="1"/>
</dbReference>
<dbReference type="GO" id="GO:0061665">
    <property type="term" value="F:SUMO ligase activity"/>
    <property type="evidence" value="ECO:0007669"/>
    <property type="project" value="TreeGrafter"/>
</dbReference>
<reference evidence="16" key="3">
    <citation type="submission" date="2019-12" db="UniProtKB">
        <authorList>
            <consortium name="WormBaseParasite"/>
        </authorList>
    </citation>
    <scope>IDENTIFICATION</scope>
</reference>
<dbReference type="InterPro" id="IPR026846">
    <property type="entry name" value="Nse2(Mms21)"/>
</dbReference>
<comment type="similarity">
    <text evidence="3">Belongs to the NSE2 family.</text>
</comment>
<keyword evidence="10" id="KW-0539">Nucleus</keyword>
<evidence type="ECO:0000256" key="5">
    <source>
        <dbReference type="ARBA" id="ARBA00022679"/>
    </source>
</evidence>
<dbReference type="Gene3D" id="3.30.40.10">
    <property type="entry name" value="Zinc/RING finger domain, C3HC4 (zinc finger)"/>
    <property type="match status" value="1"/>
</dbReference>
<comment type="subcellular location">
    <subcellularLocation>
        <location evidence="1">Nucleus</location>
    </subcellularLocation>
</comment>
<dbReference type="PROSITE" id="PS51044">
    <property type="entry name" value="ZF_SP_RING"/>
    <property type="match status" value="1"/>
</dbReference>
<feature type="domain" description="SP-RING-type" evidence="14">
    <location>
        <begin position="130"/>
        <end position="204"/>
    </location>
</feature>
<dbReference type="STRING" id="70415.A0A5S6QI03"/>
<proteinExistence type="inferred from homology"/>
<evidence type="ECO:0000313" key="15">
    <source>
        <dbReference type="Proteomes" id="UP000046395"/>
    </source>
</evidence>
<dbReference type="AlphaFoldDB" id="A0A5S6QI03"/>
<dbReference type="Pfam" id="PF11789">
    <property type="entry name" value="zf-Nse"/>
    <property type="match status" value="1"/>
</dbReference>
<keyword evidence="7 13" id="KW-0863">Zinc-finger</keyword>
<dbReference type="UniPathway" id="UPA00886"/>
<dbReference type="GO" id="GO:0008270">
    <property type="term" value="F:zinc ion binding"/>
    <property type="evidence" value="ECO:0007669"/>
    <property type="project" value="UniProtKB-KW"/>
</dbReference>
<protein>
    <recommendedName>
        <fullName evidence="4">E3 SUMO-protein ligase NSE2</fullName>
    </recommendedName>
    <alternativeName>
        <fullName evidence="11">E3 SUMO-protein transferase NSE2</fullName>
    </alternativeName>
    <alternativeName>
        <fullName evidence="12">Non-structural maintenance of chromosomes element 2 homolog</fullName>
    </alternativeName>
</protein>
<evidence type="ECO:0000256" key="1">
    <source>
        <dbReference type="ARBA" id="ARBA00004123"/>
    </source>
</evidence>
<dbReference type="GO" id="GO:0000724">
    <property type="term" value="P:double-strand break repair via homologous recombination"/>
    <property type="evidence" value="ECO:0007669"/>
    <property type="project" value="InterPro"/>
</dbReference>
<dbReference type="WBParaSite" id="TMUE_2000006823.1">
    <property type="protein sequence ID" value="TMUE_2000006823.1"/>
    <property type="gene ID" value="WBGene00286280"/>
</dbReference>
<keyword evidence="6" id="KW-0479">Metal-binding</keyword>
<evidence type="ECO:0000313" key="16">
    <source>
        <dbReference type="WBParaSite" id="TMUE_2000006823.1"/>
    </source>
</evidence>
<dbReference type="GO" id="GO:0005634">
    <property type="term" value="C:nucleus"/>
    <property type="evidence" value="ECO:0007669"/>
    <property type="project" value="UniProtKB-SubCell"/>
</dbReference>
<evidence type="ECO:0000256" key="11">
    <source>
        <dbReference type="ARBA" id="ARBA00031731"/>
    </source>
</evidence>
<keyword evidence="9" id="KW-0862">Zinc</keyword>
<keyword evidence="5" id="KW-0808">Transferase</keyword>